<gene>
    <name evidence="2" type="ORF">SAVMC3_66840</name>
</gene>
<reference evidence="2" key="1">
    <citation type="submission" date="2019-04" db="EMBL/GenBank/DDBJ databases">
        <title>Draft genome sequences of Streptomyces avermitilis MC3.</title>
        <authorList>
            <person name="Komaki H."/>
            <person name="Tamura T."/>
            <person name="Hosoyama A."/>
        </authorList>
    </citation>
    <scope>NUCLEOTIDE SEQUENCE</scope>
    <source>
        <strain evidence="2">MC3</strain>
    </source>
</reference>
<dbReference type="EMBL" id="AP019621">
    <property type="protein sequence ID" value="BBJ54055.1"/>
    <property type="molecule type" value="Genomic_DNA"/>
</dbReference>
<proteinExistence type="predicted"/>
<feature type="region of interest" description="Disordered" evidence="1">
    <location>
        <begin position="31"/>
        <end position="110"/>
    </location>
</feature>
<protein>
    <submittedName>
        <fullName evidence="2">Uncharacterized protein</fullName>
    </submittedName>
</protein>
<accession>A0A499VHV3</accession>
<name>A0A499VHV3_STRAX</name>
<sequence length="110" mass="11389">MVSHSFQFVPMFTLRLMSAVCWKFPELWPGSMTTTLPRSGPEAAGPEVGEAGVEDDVPGFSPSSVAEAAGDPEPPAEDDDADDFFDAEADVVPPAALSEPSPPPGAPTAS</sequence>
<evidence type="ECO:0000256" key="1">
    <source>
        <dbReference type="SAM" id="MobiDB-lite"/>
    </source>
</evidence>
<feature type="compositionally biased region" description="Pro residues" evidence="1">
    <location>
        <begin position="100"/>
        <end position="110"/>
    </location>
</feature>
<dbReference type="AlphaFoldDB" id="A0A499VHV3"/>
<feature type="compositionally biased region" description="Acidic residues" evidence="1">
    <location>
        <begin position="74"/>
        <end position="89"/>
    </location>
</feature>
<organism evidence="2">
    <name type="scientific">Streptomyces avermitilis</name>
    <dbReference type="NCBI Taxonomy" id="33903"/>
    <lineage>
        <taxon>Bacteria</taxon>
        <taxon>Bacillati</taxon>
        <taxon>Actinomycetota</taxon>
        <taxon>Actinomycetes</taxon>
        <taxon>Kitasatosporales</taxon>
        <taxon>Streptomycetaceae</taxon>
        <taxon>Streptomyces</taxon>
    </lineage>
</organism>
<evidence type="ECO:0000313" key="2">
    <source>
        <dbReference type="EMBL" id="BBJ54055.1"/>
    </source>
</evidence>